<organism evidence="1">
    <name type="scientific">Vecturithrix granuli</name>
    <dbReference type="NCBI Taxonomy" id="1499967"/>
    <lineage>
        <taxon>Bacteria</taxon>
        <taxon>Candidatus Moduliflexota</taxon>
        <taxon>Candidatus Vecturitrichia</taxon>
        <taxon>Candidatus Vecturitrichales</taxon>
        <taxon>Candidatus Vecturitrichaceae</taxon>
        <taxon>Candidatus Vecturithrix</taxon>
    </lineage>
</organism>
<sequence>MKKSSILIGMLWVFFLVGEGQSVHAAPRLEIVGGPTYDFGEVQANQTLTHTFVLKNTGDSVLRIQQAKGG</sequence>
<evidence type="ECO:0000313" key="1">
    <source>
        <dbReference type="EMBL" id="GAK55823.1"/>
    </source>
</evidence>
<dbReference type="InterPro" id="IPR013783">
    <property type="entry name" value="Ig-like_fold"/>
</dbReference>
<dbReference type="InterPro" id="IPR011467">
    <property type="entry name" value="DUF1573"/>
</dbReference>
<accession>A0A081BU18</accession>
<dbReference type="STRING" id="1499967.U27_02782"/>
<reference evidence="1" key="1">
    <citation type="journal article" date="2015" name="PeerJ">
        <title>First genomic representation of candidate bacterial phylum KSB3 points to enhanced environmental sensing as a trigger of wastewater bulking.</title>
        <authorList>
            <person name="Sekiguchi Y."/>
            <person name="Ohashi A."/>
            <person name="Parks D.H."/>
            <person name="Yamauchi T."/>
            <person name="Tyson G.W."/>
            <person name="Hugenholtz P."/>
        </authorList>
    </citation>
    <scope>NUCLEOTIDE SEQUENCE [LARGE SCALE GENOMIC DNA]</scope>
</reference>
<dbReference type="Pfam" id="PF07610">
    <property type="entry name" value="DUF1573"/>
    <property type="match status" value="1"/>
</dbReference>
<dbReference type="Gene3D" id="2.60.40.10">
    <property type="entry name" value="Immunoglobulins"/>
    <property type="match status" value="1"/>
</dbReference>
<dbReference type="AlphaFoldDB" id="A0A081BU18"/>
<evidence type="ECO:0000313" key="2">
    <source>
        <dbReference type="Proteomes" id="UP000030661"/>
    </source>
</evidence>
<dbReference type="Proteomes" id="UP000030661">
    <property type="component" value="Unassembled WGS sequence"/>
</dbReference>
<name>A0A081BU18_VECG1</name>
<evidence type="ECO:0008006" key="3">
    <source>
        <dbReference type="Google" id="ProtNLM"/>
    </source>
</evidence>
<dbReference type="HOGENOM" id="CLU_203018_0_0_0"/>
<gene>
    <name evidence="1" type="ORF">U27_02782</name>
</gene>
<protein>
    <recommendedName>
        <fullName evidence="3">DUF1573 domain-containing protein</fullName>
    </recommendedName>
</protein>
<proteinExistence type="predicted"/>
<dbReference type="EMBL" id="DF820464">
    <property type="protein sequence ID" value="GAK55823.1"/>
    <property type="molecule type" value="Genomic_DNA"/>
</dbReference>
<keyword evidence="2" id="KW-1185">Reference proteome</keyword>